<evidence type="ECO:0000313" key="2">
    <source>
        <dbReference type="Proteomes" id="UP000037122"/>
    </source>
</evidence>
<gene>
    <name evidence="1" type="ORF">QG37_03182</name>
</gene>
<name>A0A0L0P173_CANAR</name>
<dbReference type="Proteomes" id="UP000037122">
    <property type="component" value="Unassembled WGS sequence"/>
</dbReference>
<sequence length="49" mass="5753">MILKLTLGLLECGPLINNKFLIRKKKKKKKERHRIILFGILIVLMNPLL</sequence>
<protein>
    <submittedName>
        <fullName evidence="1">Uncharacterized protein</fullName>
    </submittedName>
</protein>
<dbReference type="EMBL" id="LGST01000021">
    <property type="protein sequence ID" value="KND99765.1"/>
    <property type="molecule type" value="Genomic_DNA"/>
</dbReference>
<accession>A0A0L0P173</accession>
<organism evidence="1 2">
    <name type="scientific">Candidozyma auris</name>
    <name type="common">Yeast</name>
    <name type="synonym">Candida auris</name>
    <dbReference type="NCBI Taxonomy" id="498019"/>
    <lineage>
        <taxon>Eukaryota</taxon>
        <taxon>Fungi</taxon>
        <taxon>Dikarya</taxon>
        <taxon>Ascomycota</taxon>
        <taxon>Saccharomycotina</taxon>
        <taxon>Pichiomycetes</taxon>
        <taxon>Metschnikowiaceae</taxon>
        <taxon>Candidozyma</taxon>
    </lineage>
</organism>
<proteinExistence type="predicted"/>
<dbReference type="AlphaFoldDB" id="A0A0L0P173"/>
<evidence type="ECO:0000313" key="1">
    <source>
        <dbReference type="EMBL" id="KND99765.1"/>
    </source>
</evidence>
<reference evidence="2" key="1">
    <citation type="journal article" date="2015" name="BMC Genomics">
        <title>Draft genome of a commonly misdiagnosed multidrug resistant pathogen Candida auris.</title>
        <authorList>
            <person name="Chatterjee S."/>
            <person name="Alampalli S.V."/>
            <person name="Nageshan R.K."/>
            <person name="Chettiar S.T."/>
            <person name="Joshi S."/>
            <person name="Tatu U.S."/>
        </authorList>
    </citation>
    <scope>NUCLEOTIDE SEQUENCE [LARGE SCALE GENOMIC DNA]</scope>
    <source>
        <strain evidence="2">6684</strain>
    </source>
</reference>
<comment type="caution">
    <text evidence="1">The sequence shown here is derived from an EMBL/GenBank/DDBJ whole genome shotgun (WGS) entry which is preliminary data.</text>
</comment>